<organism evidence="2 3">
    <name type="scientific">Pararhodospirillum photometricum DSM 122</name>
    <dbReference type="NCBI Taxonomy" id="1150469"/>
    <lineage>
        <taxon>Bacteria</taxon>
        <taxon>Pseudomonadati</taxon>
        <taxon>Pseudomonadota</taxon>
        <taxon>Alphaproteobacteria</taxon>
        <taxon>Rhodospirillales</taxon>
        <taxon>Rhodospirillaceae</taxon>
        <taxon>Pararhodospirillum</taxon>
    </lineage>
</organism>
<reference evidence="2 3" key="1">
    <citation type="submission" date="2012-02" db="EMBL/GenBank/DDBJ databases">
        <title>Shotgun genome sequence of Phaeospirillum photometricum DSM 122.</title>
        <authorList>
            <person name="Duquesne K."/>
            <person name="Sturgis J."/>
        </authorList>
    </citation>
    <scope>NUCLEOTIDE SEQUENCE [LARGE SCALE GENOMIC DNA]</scope>
    <source>
        <strain evidence="3">DSM122</strain>
    </source>
</reference>
<evidence type="ECO:0000313" key="2">
    <source>
        <dbReference type="EMBL" id="CCG06802.1"/>
    </source>
</evidence>
<evidence type="ECO:0000313" key="3">
    <source>
        <dbReference type="Proteomes" id="UP000033220"/>
    </source>
</evidence>
<dbReference type="eggNOG" id="COG0425">
    <property type="taxonomic scope" value="Bacteria"/>
</dbReference>
<dbReference type="OrthoDB" id="9794210at2"/>
<dbReference type="InterPro" id="IPR001455">
    <property type="entry name" value="TusA-like"/>
</dbReference>
<evidence type="ECO:0000259" key="1">
    <source>
        <dbReference type="Pfam" id="PF01206"/>
    </source>
</evidence>
<feature type="domain" description="UPF0033" evidence="1">
    <location>
        <begin position="11"/>
        <end position="64"/>
    </location>
</feature>
<dbReference type="HOGENOM" id="CLU_2261660_0_0_5"/>
<accession>H6SMB9</accession>
<sequence>MDSAETPYTAFIDVSSEVCPMTFVKIRLRLDALDPGDVLAVRLKGDETLTNVSHSAQALGHTVLPFAPASPESLPDIHHLSIVVNSRNTRQKRSLPPFSPNTF</sequence>
<dbReference type="Gene3D" id="3.30.110.40">
    <property type="entry name" value="TusA-like domain"/>
    <property type="match status" value="1"/>
</dbReference>
<gene>
    <name evidence="2" type="ORF">RSPPHO_00176</name>
</gene>
<dbReference type="Pfam" id="PF01206">
    <property type="entry name" value="TusA"/>
    <property type="match status" value="1"/>
</dbReference>
<proteinExistence type="predicted"/>
<dbReference type="KEGG" id="rpm:RSPPHO_00176"/>
<dbReference type="SUPFAM" id="SSF64307">
    <property type="entry name" value="SirA-like"/>
    <property type="match status" value="1"/>
</dbReference>
<dbReference type="RefSeq" id="WP_014413442.1">
    <property type="nucleotide sequence ID" value="NC_017059.1"/>
</dbReference>
<dbReference type="STRING" id="1150469.RSPPHO_00176"/>
<dbReference type="PATRIC" id="fig|1150469.3.peg.224"/>
<dbReference type="Proteomes" id="UP000033220">
    <property type="component" value="Chromosome DSM 122"/>
</dbReference>
<dbReference type="EMBL" id="HE663493">
    <property type="protein sequence ID" value="CCG06802.1"/>
    <property type="molecule type" value="Genomic_DNA"/>
</dbReference>
<dbReference type="AlphaFoldDB" id="H6SMB9"/>
<protein>
    <recommendedName>
        <fullName evidence="1">UPF0033 domain-containing protein</fullName>
    </recommendedName>
</protein>
<keyword evidence="3" id="KW-1185">Reference proteome</keyword>
<dbReference type="InterPro" id="IPR036868">
    <property type="entry name" value="TusA-like_sf"/>
</dbReference>
<name>H6SMB9_PARPM</name>